<dbReference type="Gene3D" id="3.30.559.30">
    <property type="entry name" value="Nonribosomal peptide synthetase, condensation domain"/>
    <property type="match status" value="1"/>
</dbReference>
<reference evidence="5" key="2">
    <citation type="journal article" date="2023" name="IMA Fungus">
        <title>Comparative genomic study of the Penicillium genus elucidates a diverse pangenome and 15 lateral gene transfer events.</title>
        <authorList>
            <person name="Petersen C."/>
            <person name="Sorensen T."/>
            <person name="Nielsen M.R."/>
            <person name="Sondergaard T.E."/>
            <person name="Sorensen J.L."/>
            <person name="Fitzpatrick D.A."/>
            <person name="Frisvad J.C."/>
            <person name="Nielsen K.L."/>
        </authorList>
    </citation>
    <scope>NUCLEOTIDE SEQUENCE</scope>
    <source>
        <strain evidence="5">IBT 29677</strain>
    </source>
</reference>
<dbReference type="Gene3D" id="2.30.38.10">
    <property type="entry name" value="Luciferase, Domain 3"/>
    <property type="match status" value="1"/>
</dbReference>
<dbReference type="Gene3D" id="3.30.300.30">
    <property type="match status" value="1"/>
</dbReference>
<dbReference type="PROSITE" id="PS50075">
    <property type="entry name" value="CARRIER"/>
    <property type="match status" value="1"/>
</dbReference>
<keyword evidence="6" id="KW-1185">Reference proteome</keyword>
<evidence type="ECO:0000256" key="3">
    <source>
        <dbReference type="ARBA" id="ARBA00022598"/>
    </source>
</evidence>
<dbReference type="PROSITE" id="PS00012">
    <property type="entry name" value="PHOSPHOPANTETHEINE"/>
    <property type="match status" value="1"/>
</dbReference>
<dbReference type="InterPro" id="IPR025110">
    <property type="entry name" value="AMP-bd_C"/>
</dbReference>
<dbReference type="NCBIfam" id="TIGR01733">
    <property type="entry name" value="AA-adenyl-dom"/>
    <property type="match status" value="1"/>
</dbReference>
<dbReference type="GO" id="GO:0031177">
    <property type="term" value="F:phosphopantetheine binding"/>
    <property type="evidence" value="ECO:0007669"/>
    <property type="project" value="InterPro"/>
</dbReference>
<dbReference type="Gene3D" id="3.40.50.980">
    <property type="match status" value="2"/>
</dbReference>
<dbReference type="GO" id="GO:0043041">
    <property type="term" value="P:amino acid activation for nonribosomal peptide biosynthetic process"/>
    <property type="evidence" value="ECO:0007669"/>
    <property type="project" value="TreeGrafter"/>
</dbReference>
<dbReference type="EMBL" id="JAPZBU010000003">
    <property type="protein sequence ID" value="KAJ5413867.1"/>
    <property type="molecule type" value="Genomic_DNA"/>
</dbReference>
<dbReference type="RefSeq" id="XP_056493713.1">
    <property type="nucleotide sequence ID" value="XM_056625131.1"/>
</dbReference>
<dbReference type="Pfam" id="PF00550">
    <property type="entry name" value="PP-binding"/>
    <property type="match status" value="1"/>
</dbReference>
<dbReference type="AlphaFoldDB" id="A0A9X0BE50"/>
<comment type="caution">
    <text evidence="5">The sequence shown here is derived from an EMBL/GenBank/DDBJ whole genome shotgun (WGS) entry which is preliminary data.</text>
</comment>
<keyword evidence="3" id="KW-0436">Ligase</keyword>
<dbReference type="Pfam" id="PF13193">
    <property type="entry name" value="AMP-binding_C"/>
    <property type="match status" value="1"/>
</dbReference>
<proteinExistence type="predicted"/>
<dbReference type="GO" id="GO:0005737">
    <property type="term" value="C:cytoplasm"/>
    <property type="evidence" value="ECO:0007669"/>
    <property type="project" value="TreeGrafter"/>
</dbReference>
<accession>A0A9X0BE50</accession>
<dbReference type="SUPFAM" id="SSF52777">
    <property type="entry name" value="CoA-dependent acyltransferases"/>
    <property type="match status" value="3"/>
</dbReference>
<dbReference type="CDD" id="cd05930">
    <property type="entry name" value="A_NRPS"/>
    <property type="match status" value="1"/>
</dbReference>
<dbReference type="Gene3D" id="3.30.559.10">
    <property type="entry name" value="Chloramphenicol acetyltransferase-like domain"/>
    <property type="match status" value="2"/>
</dbReference>
<evidence type="ECO:0000256" key="2">
    <source>
        <dbReference type="ARBA" id="ARBA00022553"/>
    </source>
</evidence>
<dbReference type="InterPro" id="IPR001242">
    <property type="entry name" value="Condensation_dom"/>
</dbReference>
<dbReference type="GO" id="GO:0016874">
    <property type="term" value="F:ligase activity"/>
    <property type="evidence" value="ECO:0007669"/>
    <property type="project" value="UniProtKB-KW"/>
</dbReference>
<evidence type="ECO:0000256" key="1">
    <source>
        <dbReference type="ARBA" id="ARBA00022450"/>
    </source>
</evidence>
<dbReference type="InterPro" id="IPR006162">
    <property type="entry name" value="Ppantetheine_attach_site"/>
</dbReference>
<dbReference type="InterPro" id="IPR020845">
    <property type="entry name" value="AMP-binding_CS"/>
</dbReference>
<evidence type="ECO:0000313" key="6">
    <source>
        <dbReference type="Proteomes" id="UP001147747"/>
    </source>
</evidence>
<dbReference type="GeneID" id="81364111"/>
<dbReference type="OrthoDB" id="416786at2759"/>
<evidence type="ECO:0000313" key="5">
    <source>
        <dbReference type="EMBL" id="KAJ5413867.1"/>
    </source>
</evidence>
<dbReference type="SUPFAM" id="SSF47336">
    <property type="entry name" value="ACP-like"/>
    <property type="match status" value="1"/>
</dbReference>
<gene>
    <name evidence="5" type="ORF">N7509_000494</name>
</gene>
<dbReference type="PANTHER" id="PTHR45527">
    <property type="entry name" value="NONRIBOSOMAL PEPTIDE SYNTHETASE"/>
    <property type="match status" value="1"/>
</dbReference>
<keyword evidence="2" id="KW-0597">Phosphoprotein</keyword>
<dbReference type="CDD" id="cd19531">
    <property type="entry name" value="LCL_NRPS-like"/>
    <property type="match status" value="1"/>
</dbReference>
<dbReference type="PROSITE" id="PS00455">
    <property type="entry name" value="AMP_BINDING"/>
    <property type="match status" value="1"/>
</dbReference>
<dbReference type="InterPro" id="IPR010071">
    <property type="entry name" value="AA_adenyl_dom"/>
</dbReference>
<dbReference type="FunFam" id="1.10.1200.10:FF:000005">
    <property type="entry name" value="Nonribosomal peptide synthetase 1"/>
    <property type="match status" value="1"/>
</dbReference>
<dbReference type="PANTHER" id="PTHR45527:SF1">
    <property type="entry name" value="FATTY ACID SYNTHASE"/>
    <property type="match status" value="1"/>
</dbReference>
<name>A0A9X0BE50_9EURO</name>
<reference evidence="5" key="1">
    <citation type="submission" date="2022-12" db="EMBL/GenBank/DDBJ databases">
        <authorList>
            <person name="Petersen C."/>
        </authorList>
    </citation>
    <scope>NUCLEOTIDE SEQUENCE</scope>
    <source>
        <strain evidence="5">IBT 29677</strain>
    </source>
</reference>
<dbReference type="InterPro" id="IPR000873">
    <property type="entry name" value="AMP-dep_synth/lig_dom"/>
</dbReference>
<dbReference type="Pfam" id="PF00668">
    <property type="entry name" value="Condensation"/>
    <property type="match status" value="2"/>
</dbReference>
<feature type="domain" description="Carrier" evidence="4">
    <location>
        <begin position="857"/>
        <end position="931"/>
    </location>
</feature>
<evidence type="ECO:0000259" key="4">
    <source>
        <dbReference type="PROSITE" id="PS50075"/>
    </source>
</evidence>
<dbReference type="Gene3D" id="1.10.1200.10">
    <property type="entry name" value="ACP-like"/>
    <property type="match status" value="1"/>
</dbReference>
<dbReference type="InterPro" id="IPR020806">
    <property type="entry name" value="PKS_PP-bd"/>
</dbReference>
<organism evidence="5 6">
    <name type="scientific">Penicillium cosmopolitanum</name>
    <dbReference type="NCBI Taxonomy" id="1131564"/>
    <lineage>
        <taxon>Eukaryota</taxon>
        <taxon>Fungi</taxon>
        <taxon>Dikarya</taxon>
        <taxon>Ascomycota</taxon>
        <taxon>Pezizomycotina</taxon>
        <taxon>Eurotiomycetes</taxon>
        <taxon>Eurotiomycetidae</taxon>
        <taxon>Eurotiales</taxon>
        <taxon>Aspergillaceae</taxon>
        <taxon>Penicillium</taxon>
    </lineage>
</organism>
<dbReference type="Pfam" id="PF00501">
    <property type="entry name" value="AMP-binding"/>
    <property type="match status" value="1"/>
</dbReference>
<dbReference type="InterPro" id="IPR045851">
    <property type="entry name" value="AMP-bd_C_sf"/>
</dbReference>
<dbReference type="Proteomes" id="UP001147747">
    <property type="component" value="Unassembled WGS sequence"/>
</dbReference>
<dbReference type="InterPro" id="IPR036736">
    <property type="entry name" value="ACP-like_sf"/>
</dbReference>
<protein>
    <submittedName>
        <fullName evidence="5">Non-ribosomal peptide synthetase</fullName>
    </submittedName>
</protein>
<keyword evidence="1" id="KW-0596">Phosphopantetheine</keyword>
<dbReference type="SMART" id="SM00823">
    <property type="entry name" value="PKS_PP"/>
    <property type="match status" value="1"/>
</dbReference>
<dbReference type="InterPro" id="IPR009081">
    <property type="entry name" value="PP-bd_ACP"/>
</dbReference>
<dbReference type="SUPFAM" id="SSF56801">
    <property type="entry name" value="Acetyl-CoA synthetase-like"/>
    <property type="match status" value="1"/>
</dbReference>
<sequence length="1043" mass="114238">MHHIISDGWSVDILQRELASFYAAAVRGEDPLMRVTPLPIQYRDFSVWQREATQAEEQERQLAYWKQQLDSSRPAELLSDKPRPAVLSGKAGVHQVMIEGSLYSNLHAFCKTHQATPFAVLLAAFRATHYRLTGVEDATIGTPIANRNRQELEDLVGFFVNMQCIRIHVENESFESLVAQVLATTAAAAAHQDVPFERLVSELRRGSHDISRHPLIQTLFQVDSHKDIGYLHLEGLHAEPVEDTSSTRFDIEFHFFTEHGRLRGTIMYAEDLFEEASVRSMASVFLGLLQQGLTDPSMNVATAPLTHGLSALRELGLTRIERTDYPRDSSVPELFRQQVSASPDAIAVKDSTTQLTYAELDETSDRVACWLAQRGLAAESLVAVLAPRSCQAIIAFLGILKANLAYLPLDTNVPLARLEGVLKGLTGEGLILIGAGVDWPASQLSDIALVPISEALEYAPKASQTMAPLLPPPGATSLAYVMFTSGSTGRPKGVMIEHRSIVRLVRNTNVVPQIHAATNVAHVANLAFDAATWEIYAPLLNGGTIICVDHFTVLDVPALGRLFEAEAVRAAMLTPALLKQCLTDAPSALSLLNTLFAIGDRFDPSDADQVRRLVSGDVINGYGPTENTTFSAIYHIPAHERGVNGIPIGCAISNSGALVMDARQNLVPLGVMGELVVTGDGLARGYTDPTLNQDRFIEVTVDGETLKAYRTGDRVRYRPTDGQLEFFGRLDHQIKLRGNRIELGEVEHALCRNSAVDHAIALVHTAEGQDPELVSFITLRASESEQDADSGPNSFGQGIRDRLRVALQAVLPAYMVPSRIRVLDRMPLNANGKVDRRVLATKALGDVAGPGPREVVAARNDVERALCEEFGHVLGLEVGITDNFFTLGGHSLMATRVVSRINQRLNVTITVREVFDAPLIADLAERAARALGATPYVPIPRTQLSGPIMQSFAQGRLWFLDRLYPDSTWYLMPFATRLRGPLQLSALNKALQALEERHEPLRTVFGQREGGQRTACPTLCRPAPAHCQFSWRRLGHPDTSSAG</sequence>
<dbReference type="InterPro" id="IPR023213">
    <property type="entry name" value="CAT-like_dom_sf"/>
</dbReference>
<dbReference type="GO" id="GO:0044550">
    <property type="term" value="P:secondary metabolite biosynthetic process"/>
    <property type="evidence" value="ECO:0007669"/>
    <property type="project" value="TreeGrafter"/>
</dbReference>